<dbReference type="InterPro" id="IPR004835">
    <property type="entry name" value="Chitin_synth"/>
</dbReference>
<dbReference type="GO" id="GO:0004100">
    <property type="term" value="F:chitin synthase activity"/>
    <property type="evidence" value="ECO:0007669"/>
    <property type="project" value="UniProtKB-EC"/>
</dbReference>
<keyword evidence="5 8" id="KW-1133">Transmembrane helix</keyword>
<dbReference type="SUPFAM" id="SSF53448">
    <property type="entry name" value="Nucleotide-diphospho-sugar transferases"/>
    <property type="match status" value="1"/>
</dbReference>
<feature type="transmembrane region" description="Helical" evidence="8">
    <location>
        <begin position="946"/>
        <end position="970"/>
    </location>
</feature>
<feature type="compositionally biased region" description="Low complexity" evidence="7">
    <location>
        <begin position="518"/>
        <end position="545"/>
    </location>
</feature>
<evidence type="ECO:0000256" key="7">
    <source>
        <dbReference type="SAM" id="MobiDB-lite"/>
    </source>
</evidence>
<gene>
    <name evidence="10" type="ORF">PoB_003500800</name>
</gene>
<dbReference type="GO" id="GO:0006031">
    <property type="term" value="P:chitin biosynthetic process"/>
    <property type="evidence" value="ECO:0007669"/>
    <property type="project" value="TreeGrafter"/>
</dbReference>
<proteinExistence type="predicted"/>
<comment type="subcellular location">
    <subcellularLocation>
        <location evidence="1">Membrane</location>
        <topology evidence="1">Multi-pass membrane protein</topology>
    </subcellularLocation>
</comment>
<evidence type="ECO:0000256" key="4">
    <source>
        <dbReference type="ARBA" id="ARBA00022692"/>
    </source>
</evidence>
<evidence type="ECO:0000313" key="11">
    <source>
        <dbReference type="Proteomes" id="UP000735302"/>
    </source>
</evidence>
<reference evidence="10 11" key="1">
    <citation type="journal article" date="2021" name="Elife">
        <title>Chloroplast acquisition without the gene transfer in kleptoplastic sea slugs, Plakobranchus ocellatus.</title>
        <authorList>
            <person name="Maeda T."/>
            <person name="Takahashi S."/>
            <person name="Yoshida T."/>
            <person name="Shimamura S."/>
            <person name="Takaki Y."/>
            <person name="Nagai Y."/>
            <person name="Toyoda A."/>
            <person name="Suzuki Y."/>
            <person name="Arimoto A."/>
            <person name="Ishii H."/>
            <person name="Satoh N."/>
            <person name="Nishiyama T."/>
            <person name="Hasebe M."/>
            <person name="Maruyama T."/>
            <person name="Minagawa J."/>
            <person name="Obokata J."/>
            <person name="Shigenobu S."/>
        </authorList>
    </citation>
    <scope>NUCLEOTIDE SEQUENCE [LARGE SCALE GENOMIC DNA]</scope>
</reference>
<keyword evidence="3" id="KW-0808">Transferase</keyword>
<dbReference type="PANTHER" id="PTHR22914:SF41">
    <property type="entry name" value="CHITIN SYNTHASE 7"/>
    <property type="match status" value="1"/>
</dbReference>
<feature type="signal peptide" evidence="9">
    <location>
        <begin position="1"/>
        <end position="18"/>
    </location>
</feature>
<evidence type="ECO:0000256" key="3">
    <source>
        <dbReference type="ARBA" id="ARBA00022676"/>
    </source>
</evidence>
<accession>A0AAV4APM8</accession>
<feature type="chain" id="PRO_5043864826" description="chitin synthase" evidence="9">
    <location>
        <begin position="19"/>
        <end position="1276"/>
    </location>
</feature>
<keyword evidence="6 8" id="KW-0472">Membrane</keyword>
<feature type="transmembrane region" description="Helical" evidence="8">
    <location>
        <begin position="982"/>
        <end position="1002"/>
    </location>
</feature>
<feature type="transmembrane region" description="Helical" evidence="8">
    <location>
        <begin position="1060"/>
        <end position="1083"/>
    </location>
</feature>
<evidence type="ECO:0000256" key="5">
    <source>
        <dbReference type="ARBA" id="ARBA00022989"/>
    </source>
</evidence>
<evidence type="ECO:0000256" key="1">
    <source>
        <dbReference type="ARBA" id="ARBA00004141"/>
    </source>
</evidence>
<evidence type="ECO:0000256" key="6">
    <source>
        <dbReference type="ARBA" id="ARBA00023136"/>
    </source>
</evidence>
<evidence type="ECO:0000256" key="2">
    <source>
        <dbReference type="ARBA" id="ARBA00012543"/>
    </source>
</evidence>
<keyword evidence="9" id="KW-0732">Signal</keyword>
<feature type="transmembrane region" description="Helical" evidence="8">
    <location>
        <begin position="1037"/>
        <end position="1054"/>
    </location>
</feature>
<feature type="transmembrane region" description="Helical" evidence="8">
    <location>
        <begin position="1220"/>
        <end position="1242"/>
    </location>
</feature>
<protein>
    <recommendedName>
        <fullName evidence="2">chitin synthase</fullName>
        <ecNumber evidence="2">2.4.1.16</ecNumber>
    </recommendedName>
</protein>
<dbReference type="Proteomes" id="UP000735302">
    <property type="component" value="Unassembled WGS sequence"/>
</dbReference>
<feature type="region of interest" description="Disordered" evidence="7">
    <location>
        <begin position="500"/>
        <end position="590"/>
    </location>
</feature>
<feature type="compositionally biased region" description="Low complexity" evidence="7">
    <location>
        <begin position="581"/>
        <end position="590"/>
    </location>
</feature>
<dbReference type="InterPro" id="IPR029044">
    <property type="entry name" value="Nucleotide-diphossugar_trans"/>
</dbReference>
<name>A0AAV4APM8_9GAST</name>
<feature type="transmembrane region" description="Helical" evidence="8">
    <location>
        <begin position="127"/>
        <end position="147"/>
    </location>
</feature>
<evidence type="ECO:0000256" key="8">
    <source>
        <dbReference type="SAM" id="Phobius"/>
    </source>
</evidence>
<dbReference type="GO" id="GO:0071944">
    <property type="term" value="C:cell periphery"/>
    <property type="evidence" value="ECO:0007669"/>
    <property type="project" value="TreeGrafter"/>
</dbReference>
<feature type="transmembrane region" description="Helical" evidence="8">
    <location>
        <begin position="201"/>
        <end position="226"/>
    </location>
</feature>
<feature type="compositionally biased region" description="Polar residues" evidence="7">
    <location>
        <begin position="568"/>
        <end position="579"/>
    </location>
</feature>
<evidence type="ECO:0000313" key="10">
    <source>
        <dbReference type="EMBL" id="GFO08503.1"/>
    </source>
</evidence>
<feature type="transmembrane region" description="Helical" evidence="8">
    <location>
        <begin position="167"/>
        <end position="189"/>
    </location>
</feature>
<keyword evidence="11" id="KW-1185">Reference proteome</keyword>
<dbReference type="Pfam" id="PF03142">
    <property type="entry name" value="Chitin_synth_2"/>
    <property type="match status" value="1"/>
</dbReference>
<dbReference type="GO" id="GO:0016020">
    <property type="term" value="C:membrane"/>
    <property type="evidence" value="ECO:0007669"/>
    <property type="project" value="UniProtKB-SubCell"/>
</dbReference>
<dbReference type="EC" id="2.4.1.16" evidence="2"/>
<dbReference type="EMBL" id="BLXT01003960">
    <property type="protein sequence ID" value="GFO08503.1"/>
    <property type="molecule type" value="Genomic_DNA"/>
</dbReference>
<feature type="transmembrane region" description="Helical" evidence="8">
    <location>
        <begin position="61"/>
        <end position="81"/>
    </location>
</feature>
<sequence length="1276" mass="143212">MALLPVFVSLPATQGALAVSSLIAALRQDKGRTASNIPNHEDESLKREKHVGSSLVGNAKIMASVFCVMIYPAVACFLYVLDLAASSTSLCMASVPALLGLVWTKDLQNHILKPFGHDNLLHKRFRLFYYLIKITAVIFFLLVEIYFRSEISDSRPILTVFLEGFSIFQSTYVFLPLFFHFSVSALVYAGVYTSLAFREPLFGIILPSVVSMMLSIILCVIEAPTLFVMNEVDFFGPFPSYLVCASFLAWGWAWPYILNSSSLLAKPYHLLTPHKVLFTDYGWSPVFTDQTLLTAFGWFKDPSQVTEKRKIKTRIYICTTMYRETDYEMKRLLQSLIQLTSDPVLEDVYFESNIFMDNGCKGVILTEFALQFVSLLDKIAGISMDKCRCWSTPYGMQITCKLAGGFALYLHLKDPQKVKVKKRWSQSMYINYVMKFRKRLWRFDSNNGKIQTQTADAALPTESHIESSRQFYLVTTEETGEVVSNDLNYTLKKITNVGYPAHGDFPLTTDRASKQTSSDESNSPSSESNSQALSNSSSNLSADHSAMSDDSGRGIVNKGFQEDDDVNPKQQNPTKSASPGRSAESTQSSQPSSRPLLWVFIVIDPAGQFLTLTSVLNTVELVEEGWISPLAVLMTEASSWSTLLCLHVYRPFESATLHELSTCSVVCLPWHSGNVRSSFFPHRTRFAFEAPKLNALPTLTSEMGIHEAGYNPCAQVFAFPPSLPSNLLQIRHDVFQDVIKEDIMEDIGKDDDDIFQKVDSELVDDDHTFILATDADMAFRGEAVKELLQLCESDLRVGAACGRTHPIGKRRSPIVWHQVFEYAKDFWMIKSAQNIIGSVSCCPGCFSLYRASAISDVMDKYSSPTRSPFTVYVKDTGEDRWMATLMMINGWRMRYSPFADNSTYCPDTFEEYYKQRKRWILSDMANAVLAVQNILRLVRNNECFSLVYVVYLVNMFLNTVITPGTAIVMITAGLELVFDIPYVYTTLPLASVVYLFAVLCTCTSHHTQIIASTRHLQTVPFSSTEALTGHFHFQQHYMILLLALSLMYAALMHPRESYQIVYGFAYLFIFPAMHVLLPLYSIANIIDQSWGTRDENKAKIPKLSCMPNLKRIIKLGKKAKEGGRTHDTGAELQSAVSVRVMDMSEGGERAVQEHKFWQELVSTLVGVGVNTGLEKAALAQGLRTLRNRTLGTFLALNALWLGLLSYFYLGADSPLARLNIYGVMSAALYGFTLAIQLVGLTASRLEQVFSRLARRVYDGDQSVPVWVHNRDATGDL</sequence>
<dbReference type="PANTHER" id="PTHR22914">
    <property type="entry name" value="CHITIN SYNTHASE"/>
    <property type="match status" value="1"/>
</dbReference>
<evidence type="ECO:0000256" key="9">
    <source>
        <dbReference type="SAM" id="SignalP"/>
    </source>
</evidence>
<dbReference type="AlphaFoldDB" id="A0AAV4APM8"/>
<feature type="transmembrane region" description="Helical" evidence="8">
    <location>
        <begin position="1190"/>
        <end position="1208"/>
    </location>
</feature>
<comment type="caution">
    <text evidence="10">The sequence shown here is derived from an EMBL/GenBank/DDBJ whole genome shotgun (WGS) entry which is preliminary data.</text>
</comment>
<organism evidence="10 11">
    <name type="scientific">Plakobranchus ocellatus</name>
    <dbReference type="NCBI Taxonomy" id="259542"/>
    <lineage>
        <taxon>Eukaryota</taxon>
        <taxon>Metazoa</taxon>
        <taxon>Spiralia</taxon>
        <taxon>Lophotrochozoa</taxon>
        <taxon>Mollusca</taxon>
        <taxon>Gastropoda</taxon>
        <taxon>Heterobranchia</taxon>
        <taxon>Euthyneura</taxon>
        <taxon>Panpulmonata</taxon>
        <taxon>Sacoglossa</taxon>
        <taxon>Placobranchoidea</taxon>
        <taxon>Plakobranchidae</taxon>
        <taxon>Plakobranchus</taxon>
    </lineage>
</organism>
<feature type="transmembrane region" description="Helical" evidence="8">
    <location>
        <begin position="238"/>
        <end position="258"/>
    </location>
</feature>
<keyword evidence="3" id="KW-0328">Glycosyltransferase</keyword>
<keyword evidence="4 8" id="KW-0812">Transmembrane</keyword>